<sequence>MKYQYTVKGVDYEVEIQDIEGNIANVTVNGIPFEVEMKQPVKAGKQKVKLSEERRVKSEESNSSSSATNASSATTTQPAAAAASGKPVVAPLPGTINEIKVKVGDKVNAGDTVVILEAMKMQNNIEAETSGTITSINVNKGDAVMEGDTLVTIA</sequence>
<keyword evidence="4 9" id="KW-0444">Lipid biosynthesis</keyword>
<gene>
    <name evidence="12" type="ORF">F7D73_05415</name>
</gene>
<evidence type="ECO:0000313" key="13">
    <source>
        <dbReference type="Proteomes" id="UP000480425"/>
    </source>
</evidence>
<evidence type="ECO:0000256" key="4">
    <source>
        <dbReference type="ARBA" id="ARBA00022516"/>
    </source>
</evidence>
<dbReference type="Gene3D" id="2.40.50.100">
    <property type="match status" value="1"/>
</dbReference>
<evidence type="ECO:0000259" key="11">
    <source>
        <dbReference type="PROSITE" id="PS50968"/>
    </source>
</evidence>
<evidence type="ECO:0000256" key="3">
    <source>
        <dbReference type="ARBA" id="ARBA00017562"/>
    </source>
</evidence>
<feature type="compositionally biased region" description="Low complexity" evidence="10">
    <location>
        <begin position="61"/>
        <end position="84"/>
    </location>
</feature>
<dbReference type="EMBL" id="VZCB01000046">
    <property type="protein sequence ID" value="MQN80395.1"/>
    <property type="molecule type" value="Genomic_DNA"/>
</dbReference>
<dbReference type="AlphaFoldDB" id="A0A6G1TZS2"/>
<dbReference type="InterPro" id="IPR011053">
    <property type="entry name" value="Single_hybrid_motif"/>
</dbReference>
<organism evidence="12 13">
    <name type="scientific">Segatella copri</name>
    <dbReference type="NCBI Taxonomy" id="165179"/>
    <lineage>
        <taxon>Bacteria</taxon>
        <taxon>Pseudomonadati</taxon>
        <taxon>Bacteroidota</taxon>
        <taxon>Bacteroidia</taxon>
        <taxon>Bacteroidales</taxon>
        <taxon>Prevotellaceae</taxon>
        <taxon>Segatella</taxon>
    </lineage>
</organism>
<evidence type="ECO:0000313" key="12">
    <source>
        <dbReference type="EMBL" id="MQN80395.1"/>
    </source>
</evidence>
<name>A0A6G1TZS2_9BACT</name>
<dbReference type="PRINTS" id="PR01071">
    <property type="entry name" value="ACOABIOTINCC"/>
</dbReference>
<comment type="function">
    <text evidence="1 9">This protein is a component of the acetyl coenzyme A carboxylase complex; first, biotin carboxylase catalyzes the carboxylation of the carrier protein and then the transcarboxylase transfers the carboxyl group to form malonyl-CoA.</text>
</comment>
<feature type="domain" description="Lipoyl-binding" evidence="11">
    <location>
        <begin position="78"/>
        <end position="154"/>
    </location>
</feature>
<dbReference type="GO" id="GO:0009317">
    <property type="term" value="C:acetyl-CoA carboxylase complex"/>
    <property type="evidence" value="ECO:0007669"/>
    <property type="project" value="InterPro"/>
</dbReference>
<dbReference type="GO" id="GO:0003989">
    <property type="term" value="F:acetyl-CoA carboxylase activity"/>
    <property type="evidence" value="ECO:0007669"/>
    <property type="project" value="InterPro"/>
</dbReference>
<dbReference type="PROSITE" id="PS00188">
    <property type="entry name" value="BIOTIN"/>
    <property type="match status" value="1"/>
</dbReference>
<dbReference type="GO" id="GO:0006633">
    <property type="term" value="P:fatty acid biosynthetic process"/>
    <property type="evidence" value="ECO:0007669"/>
    <property type="project" value="UniProtKB-UniPathway"/>
</dbReference>
<dbReference type="PANTHER" id="PTHR45266:SF3">
    <property type="entry name" value="OXALOACETATE DECARBOXYLASE ALPHA CHAIN"/>
    <property type="match status" value="1"/>
</dbReference>
<evidence type="ECO:0000256" key="6">
    <source>
        <dbReference type="ARBA" id="ARBA00023098"/>
    </source>
</evidence>
<dbReference type="Proteomes" id="UP000480425">
    <property type="component" value="Unassembled WGS sequence"/>
</dbReference>
<comment type="caution">
    <text evidence="12">The sequence shown here is derived from an EMBL/GenBank/DDBJ whole genome shotgun (WGS) entry which is preliminary data.</text>
</comment>
<dbReference type="Pfam" id="PF00364">
    <property type="entry name" value="Biotin_lipoyl"/>
    <property type="match status" value="1"/>
</dbReference>
<dbReference type="InterPro" id="IPR000089">
    <property type="entry name" value="Biotin_lipoyl"/>
</dbReference>
<evidence type="ECO:0000256" key="8">
    <source>
        <dbReference type="ARBA" id="ARBA00023267"/>
    </source>
</evidence>
<evidence type="ECO:0000256" key="9">
    <source>
        <dbReference type="RuleBase" id="RU364072"/>
    </source>
</evidence>
<protein>
    <recommendedName>
        <fullName evidence="3 9">Biotin carboxyl carrier protein of acetyl-CoA carboxylase</fullName>
    </recommendedName>
</protein>
<reference evidence="12 13" key="1">
    <citation type="submission" date="2019-09" db="EMBL/GenBank/DDBJ databases">
        <title>Distinct polysaccharide growth profiles of human intestinal Prevotella copri isolates.</title>
        <authorList>
            <person name="Fehlner-Peach H."/>
            <person name="Magnabosco C."/>
            <person name="Raghavan V."/>
            <person name="Scher J.U."/>
            <person name="Tett A."/>
            <person name="Cox L.M."/>
            <person name="Gottsegen C."/>
            <person name="Watters A."/>
            <person name="Wiltshire- Gordon J.D."/>
            <person name="Segata N."/>
            <person name="Bonneau R."/>
            <person name="Littman D.R."/>
        </authorList>
    </citation>
    <scope>NUCLEOTIDE SEQUENCE [LARGE SCALE GENOMIC DNA]</scope>
    <source>
        <strain evidence="13">iA622</strain>
    </source>
</reference>
<dbReference type="PROSITE" id="PS50968">
    <property type="entry name" value="BIOTINYL_LIPOYL"/>
    <property type="match status" value="1"/>
</dbReference>
<dbReference type="InterPro" id="IPR001249">
    <property type="entry name" value="AcCoA_biotinCC"/>
</dbReference>
<dbReference type="RefSeq" id="WP_153122843.1">
    <property type="nucleotide sequence ID" value="NZ_VZCB01000046.1"/>
</dbReference>
<evidence type="ECO:0000256" key="10">
    <source>
        <dbReference type="SAM" id="MobiDB-lite"/>
    </source>
</evidence>
<dbReference type="SUPFAM" id="SSF51230">
    <property type="entry name" value="Single hybrid motif"/>
    <property type="match status" value="1"/>
</dbReference>
<evidence type="ECO:0000256" key="2">
    <source>
        <dbReference type="ARBA" id="ARBA00005194"/>
    </source>
</evidence>
<evidence type="ECO:0000256" key="1">
    <source>
        <dbReference type="ARBA" id="ARBA00003761"/>
    </source>
</evidence>
<dbReference type="FunFam" id="2.40.50.100:FF:000003">
    <property type="entry name" value="Acetyl-CoA carboxylase biotin carboxyl carrier protein"/>
    <property type="match status" value="1"/>
</dbReference>
<proteinExistence type="predicted"/>
<dbReference type="InterPro" id="IPR050709">
    <property type="entry name" value="Biotin_Carboxyl_Carrier/Decarb"/>
</dbReference>
<keyword evidence="6 9" id="KW-0443">Lipid metabolism</keyword>
<dbReference type="CDD" id="cd06850">
    <property type="entry name" value="biotinyl_domain"/>
    <property type="match status" value="1"/>
</dbReference>
<keyword evidence="7 9" id="KW-0275">Fatty acid biosynthesis</keyword>
<feature type="compositionally biased region" description="Basic and acidic residues" evidence="10">
    <location>
        <begin position="49"/>
        <end position="60"/>
    </location>
</feature>
<dbReference type="PANTHER" id="PTHR45266">
    <property type="entry name" value="OXALOACETATE DECARBOXYLASE ALPHA CHAIN"/>
    <property type="match status" value="1"/>
</dbReference>
<dbReference type="InterPro" id="IPR001882">
    <property type="entry name" value="Biotin_BS"/>
</dbReference>
<accession>A0A6G1TZS2</accession>
<comment type="pathway">
    <text evidence="2 9">Lipid metabolism; fatty acid biosynthesis.</text>
</comment>
<dbReference type="OrthoDB" id="9812676at2"/>
<keyword evidence="8 9" id="KW-0092">Biotin</keyword>
<evidence type="ECO:0000256" key="7">
    <source>
        <dbReference type="ARBA" id="ARBA00023160"/>
    </source>
</evidence>
<feature type="region of interest" description="Disordered" evidence="10">
    <location>
        <begin position="42"/>
        <end position="91"/>
    </location>
</feature>
<keyword evidence="5 9" id="KW-0276">Fatty acid metabolism</keyword>
<evidence type="ECO:0000256" key="5">
    <source>
        <dbReference type="ARBA" id="ARBA00022832"/>
    </source>
</evidence>
<dbReference type="UniPathway" id="UPA00094"/>